<organism evidence="10 11">
    <name type="scientific">Halotalea alkalilenta</name>
    <dbReference type="NCBI Taxonomy" id="376489"/>
    <lineage>
        <taxon>Bacteria</taxon>
        <taxon>Pseudomonadati</taxon>
        <taxon>Pseudomonadota</taxon>
        <taxon>Gammaproteobacteria</taxon>
        <taxon>Oceanospirillales</taxon>
        <taxon>Halomonadaceae</taxon>
        <taxon>Halotalea</taxon>
    </lineage>
</organism>
<dbReference type="Proteomes" id="UP000077875">
    <property type="component" value="Chromosome"/>
</dbReference>
<evidence type="ECO:0000259" key="9">
    <source>
        <dbReference type="PROSITE" id="PS50928"/>
    </source>
</evidence>
<dbReference type="InterPro" id="IPR000515">
    <property type="entry name" value="MetI-like"/>
</dbReference>
<dbReference type="KEGG" id="haa:A5892_19215"/>
<keyword evidence="5 8" id="KW-1133">Transmembrane helix</keyword>
<evidence type="ECO:0000256" key="7">
    <source>
        <dbReference type="ARBA" id="ARBA00024202"/>
    </source>
</evidence>
<gene>
    <name evidence="10" type="ORF">A5892_19215</name>
</gene>
<dbReference type="EMBL" id="CP015243">
    <property type="protein sequence ID" value="ANF59323.1"/>
    <property type="molecule type" value="Genomic_DNA"/>
</dbReference>
<feature type="domain" description="ABC transmembrane type-1" evidence="9">
    <location>
        <begin position="116"/>
        <end position="317"/>
    </location>
</feature>
<name>A0A172YJC7_9GAMM</name>
<evidence type="ECO:0000256" key="6">
    <source>
        <dbReference type="ARBA" id="ARBA00023136"/>
    </source>
</evidence>
<sequence>MFIMVFLAKRLAQGTLIVLLVAFVIFTLLRVVPGDPVRLMAGGMAPETLIEQIATEMGLRDPIPVQFGRYIASVAQGDLGQSFMRPASGAAVGGASFDDMTRSERARVLDLIAEAAPKTLQLALLAMVFALIVAVPVGVAGGLHPGRWPDRMALYLGSVFVSLPNFWLGIVLALLLSVKLGWLPAIGYRGFAYTVLPAIVLAVEMAPFIIRTLTVSVAQIMRQSFIDIARIRGLSRVQIIVRHALKNASVPLLNLLGVQFSMLLGGVLVVEFIFDYPGLGLLTINAVLQRDFPLIQGIAIVTSAAFVLINIAVDLATTAIDPRLEY</sequence>
<keyword evidence="3" id="KW-1003">Cell membrane</keyword>
<dbReference type="InterPro" id="IPR045621">
    <property type="entry name" value="BPD_transp_1_N"/>
</dbReference>
<dbReference type="InterPro" id="IPR035906">
    <property type="entry name" value="MetI-like_sf"/>
</dbReference>
<keyword evidence="4 8" id="KW-0812">Transmembrane</keyword>
<dbReference type="PROSITE" id="PS50928">
    <property type="entry name" value="ABC_TM1"/>
    <property type="match status" value="1"/>
</dbReference>
<evidence type="ECO:0000256" key="8">
    <source>
        <dbReference type="RuleBase" id="RU363032"/>
    </source>
</evidence>
<evidence type="ECO:0000256" key="2">
    <source>
        <dbReference type="ARBA" id="ARBA00022448"/>
    </source>
</evidence>
<evidence type="ECO:0000256" key="4">
    <source>
        <dbReference type="ARBA" id="ARBA00022692"/>
    </source>
</evidence>
<dbReference type="CDD" id="cd06261">
    <property type="entry name" value="TM_PBP2"/>
    <property type="match status" value="1"/>
</dbReference>
<evidence type="ECO:0000313" key="10">
    <source>
        <dbReference type="EMBL" id="ANF59323.1"/>
    </source>
</evidence>
<keyword evidence="6 8" id="KW-0472">Membrane</keyword>
<feature type="transmembrane region" description="Helical" evidence="8">
    <location>
        <begin position="252"/>
        <end position="274"/>
    </location>
</feature>
<comment type="similarity">
    <text evidence="7">Belongs to the binding-protein-dependent transport system permease family. OppBC subfamily.</text>
</comment>
<dbReference type="Pfam" id="PF00528">
    <property type="entry name" value="BPD_transp_1"/>
    <property type="match status" value="1"/>
</dbReference>
<feature type="transmembrane region" description="Helical" evidence="8">
    <location>
        <begin position="120"/>
        <end position="141"/>
    </location>
</feature>
<dbReference type="AlphaFoldDB" id="A0A172YJC7"/>
<keyword evidence="2 8" id="KW-0813">Transport</keyword>
<evidence type="ECO:0000256" key="1">
    <source>
        <dbReference type="ARBA" id="ARBA00004651"/>
    </source>
</evidence>
<dbReference type="PANTHER" id="PTHR43163:SF6">
    <property type="entry name" value="DIPEPTIDE TRANSPORT SYSTEM PERMEASE PROTEIN DPPB-RELATED"/>
    <property type="match status" value="1"/>
</dbReference>
<dbReference type="RefSeq" id="WP_064124153.1">
    <property type="nucleotide sequence ID" value="NZ_CP015243.1"/>
</dbReference>
<dbReference type="SUPFAM" id="SSF161098">
    <property type="entry name" value="MetI-like"/>
    <property type="match status" value="1"/>
</dbReference>
<dbReference type="STRING" id="376489.A5892_19215"/>
<dbReference type="GO" id="GO:0005886">
    <property type="term" value="C:plasma membrane"/>
    <property type="evidence" value="ECO:0007669"/>
    <property type="project" value="UniProtKB-SubCell"/>
</dbReference>
<comment type="subcellular location">
    <subcellularLocation>
        <location evidence="1 8">Cell membrane</location>
        <topology evidence="1 8">Multi-pass membrane protein</topology>
    </subcellularLocation>
</comment>
<evidence type="ECO:0000256" key="5">
    <source>
        <dbReference type="ARBA" id="ARBA00022989"/>
    </source>
</evidence>
<proteinExistence type="inferred from homology"/>
<feature type="transmembrane region" description="Helical" evidence="8">
    <location>
        <begin position="294"/>
        <end position="313"/>
    </location>
</feature>
<keyword evidence="11" id="KW-1185">Reference proteome</keyword>
<evidence type="ECO:0000313" key="11">
    <source>
        <dbReference type="Proteomes" id="UP000077875"/>
    </source>
</evidence>
<protein>
    <submittedName>
        <fullName evidence="10">Peptide ABC transporter permease</fullName>
    </submittedName>
</protein>
<feature type="transmembrane region" description="Helical" evidence="8">
    <location>
        <begin position="153"/>
        <end position="178"/>
    </location>
</feature>
<evidence type="ECO:0000256" key="3">
    <source>
        <dbReference type="ARBA" id="ARBA00022475"/>
    </source>
</evidence>
<dbReference type="PANTHER" id="PTHR43163">
    <property type="entry name" value="DIPEPTIDE TRANSPORT SYSTEM PERMEASE PROTEIN DPPB-RELATED"/>
    <property type="match status" value="1"/>
</dbReference>
<dbReference type="GO" id="GO:0055085">
    <property type="term" value="P:transmembrane transport"/>
    <property type="evidence" value="ECO:0007669"/>
    <property type="project" value="InterPro"/>
</dbReference>
<dbReference type="Gene3D" id="1.10.3720.10">
    <property type="entry name" value="MetI-like"/>
    <property type="match status" value="1"/>
</dbReference>
<accession>A0A172YJC7</accession>
<reference evidence="10 11" key="1">
    <citation type="submission" date="2016-04" db="EMBL/GenBank/DDBJ databases">
        <title>Complete Genome Sequence of Halotalea alkalilenta IHB B 13600.</title>
        <authorList>
            <person name="Swarnkar M.K."/>
            <person name="Sharma A."/>
            <person name="Kaushal K."/>
            <person name="Soni R."/>
            <person name="Rana S."/>
            <person name="Singh A.K."/>
            <person name="Gulati A."/>
        </authorList>
    </citation>
    <scope>NUCLEOTIDE SEQUENCE [LARGE SCALE GENOMIC DNA]</scope>
    <source>
        <strain evidence="10 11">IHB B 13600</strain>
    </source>
</reference>
<dbReference type="Pfam" id="PF19300">
    <property type="entry name" value="BPD_transp_1_N"/>
    <property type="match status" value="1"/>
</dbReference>
<feature type="transmembrane region" description="Helical" evidence="8">
    <location>
        <begin position="190"/>
        <end position="213"/>
    </location>
</feature>